<keyword evidence="8 10" id="KW-1133">Transmembrane helix</keyword>
<feature type="compositionally biased region" description="Pro residues" evidence="11">
    <location>
        <begin position="93"/>
        <end position="103"/>
    </location>
</feature>
<evidence type="ECO:0000256" key="7">
    <source>
        <dbReference type="ARBA" id="ARBA00022927"/>
    </source>
</evidence>
<keyword evidence="9 10" id="KW-0472">Membrane</keyword>
<comment type="similarity">
    <text evidence="2 10">Belongs to the TonB family.</text>
</comment>
<evidence type="ECO:0000259" key="12">
    <source>
        <dbReference type="PROSITE" id="PS52015"/>
    </source>
</evidence>
<evidence type="ECO:0000313" key="14">
    <source>
        <dbReference type="Proteomes" id="UP000318422"/>
    </source>
</evidence>
<dbReference type="GO" id="GO:0098797">
    <property type="term" value="C:plasma membrane protein complex"/>
    <property type="evidence" value="ECO:0007669"/>
    <property type="project" value="TreeGrafter"/>
</dbReference>
<dbReference type="AlphaFoldDB" id="A0A4Y4CLT9"/>
<feature type="compositionally biased region" description="Low complexity" evidence="11">
    <location>
        <begin position="132"/>
        <end position="152"/>
    </location>
</feature>
<evidence type="ECO:0000256" key="8">
    <source>
        <dbReference type="ARBA" id="ARBA00022989"/>
    </source>
</evidence>
<feature type="region of interest" description="Disordered" evidence="11">
    <location>
        <begin position="84"/>
        <end position="163"/>
    </location>
</feature>
<keyword evidence="10" id="KW-0735">Signal-anchor</keyword>
<evidence type="ECO:0000256" key="6">
    <source>
        <dbReference type="ARBA" id="ARBA00022692"/>
    </source>
</evidence>
<dbReference type="EMBL" id="BJNV01000001">
    <property type="protein sequence ID" value="GEC93931.1"/>
    <property type="molecule type" value="Genomic_DNA"/>
</dbReference>
<dbReference type="InterPro" id="IPR006260">
    <property type="entry name" value="TonB/TolA_C"/>
</dbReference>
<dbReference type="Proteomes" id="UP000318422">
    <property type="component" value="Unassembled WGS sequence"/>
</dbReference>
<feature type="transmembrane region" description="Helical" evidence="10">
    <location>
        <begin position="49"/>
        <end position="71"/>
    </location>
</feature>
<evidence type="ECO:0000256" key="9">
    <source>
        <dbReference type="ARBA" id="ARBA00023136"/>
    </source>
</evidence>
<gene>
    <name evidence="13" type="ORF">ZRA01_00040</name>
</gene>
<dbReference type="NCBIfam" id="TIGR01352">
    <property type="entry name" value="tonB_Cterm"/>
    <property type="match status" value="1"/>
</dbReference>
<dbReference type="Pfam" id="PF03544">
    <property type="entry name" value="TonB_C"/>
    <property type="match status" value="1"/>
</dbReference>
<keyword evidence="3 10" id="KW-0813">Transport</keyword>
<keyword evidence="4 10" id="KW-1003">Cell membrane</keyword>
<dbReference type="PANTHER" id="PTHR33446:SF2">
    <property type="entry name" value="PROTEIN TONB"/>
    <property type="match status" value="1"/>
</dbReference>
<keyword evidence="6 10" id="KW-0812">Transmembrane</keyword>
<keyword evidence="14" id="KW-1185">Reference proteome</keyword>
<keyword evidence="5 10" id="KW-0997">Cell inner membrane</keyword>
<dbReference type="PANTHER" id="PTHR33446">
    <property type="entry name" value="PROTEIN TONB-RELATED"/>
    <property type="match status" value="1"/>
</dbReference>
<sequence>MSQASQESIPLEIDMTAALSPRGPATPALPAPFLAFSGPRPTTPARRNLAGVGVAVLLHAALLVAIISAIGEAPAPVTPPQPYMTVSLLTPPAETPEPQPRPQAQPLKPKETRPVVQPQATPSHSKKTAERPTLTSAATATNAAEATAEASAPPAPPTPAAAAPVREAPVAIVPPRFDAAYLSNPAPNYPSASKRMGEEGRVLLRVQVGPDGRPTDVSIAKSSGFPRLDDIARETVLRNWRFVPARQGDQAVAGAVKVPIDFTLSNT</sequence>
<dbReference type="SUPFAM" id="SSF74653">
    <property type="entry name" value="TolA/TonB C-terminal domain"/>
    <property type="match status" value="1"/>
</dbReference>
<dbReference type="PROSITE" id="PS52015">
    <property type="entry name" value="TONB_CTD"/>
    <property type="match status" value="1"/>
</dbReference>
<organism evidence="13 14">
    <name type="scientific">Zoogloea ramigera</name>
    <dbReference type="NCBI Taxonomy" id="350"/>
    <lineage>
        <taxon>Bacteria</taxon>
        <taxon>Pseudomonadati</taxon>
        <taxon>Pseudomonadota</taxon>
        <taxon>Betaproteobacteria</taxon>
        <taxon>Rhodocyclales</taxon>
        <taxon>Zoogloeaceae</taxon>
        <taxon>Zoogloea</taxon>
    </lineage>
</organism>
<keyword evidence="7 10" id="KW-0653">Protein transport</keyword>
<accession>A0A4Y4CLT9</accession>
<dbReference type="GO" id="GO:0031992">
    <property type="term" value="F:energy transducer activity"/>
    <property type="evidence" value="ECO:0007669"/>
    <property type="project" value="InterPro"/>
</dbReference>
<dbReference type="InterPro" id="IPR003538">
    <property type="entry name" value="TonB"/>
</dbReference>
<dbReference type="InterPro" id="IPR051045">
    <property type="entry name" value="TonB-dependent_transducer"/>
</dbReference>
<comment type="function">
    <text evidence="10">Interacts with outer membrane receptor proteins that carry out high-affinity binding and energy dependent uptake into the periplasmic space of specific substrates. It could act to transduce energy from the cytoplasmic membrane to specific energy-requiring processes in the outer membrane, resulting in the release into the periplasm of ligands bound by these outer membrane proteins.</text>
</comment>
<dbReference type="InterPro" id="IPR037682">
    <property type="entry name" value="TonB_C"/>
</dbReference>
<dbReference type="Gene3D" id="3.30.1150.10">
    <property type="match status" value="1"/>
</dbReference>
<dbReference type="GO" id="GO:0055085">
    <property type="term" value="P:transmembrane transport"/>
    <property type="evidence" value="ECO:0007669"/>
    <property type="project" value="InterPro"/>
</dbReference>
<evidence type="ECO:0000256" key="10">
    <source>
        <dbReference type="RuleBase" id="RU362123"/>
    </source>
</evidence>
<feature type="domain" description="TonB C-terminal" evidence="12">
    <location>
        <begin position="174"/>
        <end position="267"/>
    </location>
</feature>
<evidence type="ECO:0000313" key="13">
    <source>
        <dbReference type="EMBL" id="GEC93931.1"/>
    </source>
</evidence>
<comment type="subcellular location">
    <subcellularLocation>
        <location evidence="1 10">Cell inner membrane</location>
        <topology evidence="1 10">Single-pass membrane protein</topology>
        <orientation evidence="1 10">Periplasmic side</orientation>
    </subcellularLocation>
</comment>
<evidence type="ECO:0000256" key="5">
    <source>
        <dbReference type="ARBA" id="ARBA00022519"/>
    </source>
</evidence>
<evidence type="ECO:0000256" key="4">
    <source>
        <dbReference type="ARBA" id="ARBA00022475"/>
    </source>
</evidence>
<dbReference type="GO" id="GO:0030288">
    <property type="term" value="C:outer membrane-bounded periplasmic space"/>
    <property type="evidence" value="ECO:0007669"/>
    <property type="project" value="InterPro"/>
</dbReference>
<proteinExistence type="inferred from homology"/>
<dbReference type="GO" id="GO:0015891">
    <property type="term" value="P:siderophore transport"/>
    <property type="evidence" value="ECO:0007669"/>
    <property type="project" value="InterPro"/>
</dbReference>
<name>A0A4Y4CLT9_ZOORA</name>
<protein>
    <recommendedName>
        <fullName evidence="10">Protein TonB</fullName>
    </recommendedName>
</protein>
<reference evidence="13 14" key="1">
    <citation type="submission" date="2019-06" db="EMBL/GenBank/DDBJ databases">
        <title>Whole genome shotgun sequence of Zoogloea ramigera NBRC 15342.</title>
        <authorList>
            <person name="Hosoyama A."/>
            <person name="Uohara A."/>
            <person name="Ohji S."/>
            <person name="Ichikawa N."/>
        </authorList>
    </citation>
    <scope>NUCLEOTIDE SEQUENCE [LARGE SCALE GENOMIC DNA]</scope>
    <source>
        <strain evidence="13 14">NBRC 15342</strain>
    </source>
</reference>
<dbReference type="GO" id="GO:0015031">
    <property type="term" value="P:protein transport"/>
    <property type="evidence" value="ECO:0007669"/>
    <property type="project" value="UniProtKB-UniRule"/>
</dbReference>
<comment type="caution">
    <text evidence="13">The sequence shown here is derived from an EMBL/GenBank/DDBJ whole genome shotgun (WGS) entry which is preliminary data.</text>
</comment>
<dbReference type="PRINTS" id="PR01374">
    <property type="entry name" value="TONBPROTEIN"/>
</dbReference>
<evidence type="ECO:0000256" key="3">
    <source>
        <dbReference type="ARBA" id="ARBA00022448"/>
    </source>
</evidence>
<evidence type="ECO:0000256" key="1">
    <source>
        <dbReference type="ARBA" id="ARBA00004383"/>
    </source>
</evidence>
<evidence type="ECO:0000256" key="2">
    <source>
        <dbReference type="ARBA" id="ARBA00006555"/>
    </source>
</evidence>
<evidence type="ECO:0000256" key="11">
    <source>
        <dbReference type="SAM" id="MobiDB-lite"/>
    </source>
</evidence>